<dbReference type="EMBL" id="FRDL01000009">
    <property type="protein sequence ID" value="SHN73751.1"/>
    <property type="molecule type" value="Genomic_DNA"/>
</dbReference>
<name>A0A1M7TSP8_9RHOB</name>
<dbReference type="AlphaFoldDB" id="A0A1M7TSP8"/>
<reference evidence="2 3" key="1">
    <citation type="submission" date="2016-12" db="EMBL/GenBank/DDBJ databases">
        <authorList>
            <person name="Song W.-J."/>
            <person name="Kurnit D.M."/>
        </authorList>
    </citation>
    <scope>NUCLEOTIDE SEQUENCE [LARGE SCALE GENOMIC DNA]</scope>
    <source>
        <strain evidence="2 3">CGMCC 1.10808</strain>
    </source>
</reference>
<accession>A0A1M7TSP8</accession>
<dbReference type="STRING" id="1189325.SAMN04488119_10927"/>
<proteinExistence type="predicted"/>
<evidence type="ECO:0000313" key="2">
    <source>
        <dbReference type="EMBL" id="SHN73751.1"/>
    </source>
</evidence>
<feature type="region of interest" description="Disordered" evidence="1">
    <location>
        <begin position="218"/>
        <end position="241"/>
    </location>
</feature>
<dbReference type="Proteomes" id="UP000184066">
    <property type="component" value="Unassembled WGS sequence"/>
</dbReference>
<protein>
    <submittedName>
        <fullName evidence="2">Uncharacterized protein</fullName>
    </submittedName>
</protein>
<gene>
    <name evidence="2" type="ORF">SAMN05216200_10995</name>
</gene>
<organism evidence="2 3">
    <name type="scientific">Oceanicella actignis</name>
    <dbReference type="NCBI Taxonomy" id="1189325"/>
    <lineage>
        <taxon>Bacteria</taxon>
        <taxon>Pseudomonadati</taxon>
        <taxon>Pseudomonadota</taxon>
        <taxon>Alphaproteobacteria</taxon>
        <taxon>Rhodobacterales</taxon>
        <taxon>Paracoccaceae</taxon>
        <taxon>Oceanicella</taxon>
    </lineage>
</organism>
<sequence>MGLPRAPFVLERADLSDEALSRLPVRKDVQWRDKNGARLDPIFSISRGDEATAFLPAGSGAGVLWAEVIADPAAAPQPELSVVPHAPGGFLDRLPGRFRDSFERLPEIVPPTPHLADGPRASGMQVEAFMRSAAGGEVSVGVRKAPPFAFAAPGLTRLVVRGAGSVVGVRLIEADKTPQLAWQVIDVLNLPHAGGRRYPALSGWERLCAERVRAQAPRRRPMHDLSAATPRFSAPPHDPGAERDRVATLFEAVEEPLDALIDGPTPQHLLVLRQTLTNADGSGGVAGGAAEASVFALGLALQAQVDPGLASWMGMKTLDAVETDLQPRLSLYRLTGFFADPPADALARAGAAAALLIAAARRAPGLSAHDDLMGAFSALAEPWLAARGVALGAAPEAFRGFALGALAAADRAAPPAPLAPPRLAPPRHVAWRADSPEDPRRVIEMGVSGAPPAGALAAMLRQPPGSGGWAPLNPAQDVGAGAWRSLIVPAPPGEDPSFPAPEGATGQALISCASAGPERFAFHAAAMDRFGRWSDFAAVVGEAGPRPLPPRPVLMGAYAPPDVATGARAGRVSATVPLPDAAALAPGAFPLSHLRLTAEVDGAPFGPVRTAPVSDAVETHPNAAIAGLSVPPGQEQPGLRFAFDGPVIPAGRARSLTLTAVWVDAAGRVSAPSEPVRLRMADPYPPPQIAIADVLDYAARPDATGAAWVERDIAGDPAHRYVVLYADENRLRDHLRRSSAPEDAALLASLEAEPDPAARATLLRAAQARFPGHLFERLKAVVETEPRLRFRHALPGSLRVLSAYRIAAESALNAAGPDPSALDTVFYAVPNAEPPARPSVRVRMVPPAPGEPDLVVEATVTLRAAVTPGARARIRRTRSGVVDPLRNPIVGTAEMGPVDPVTGLQTATFRDVGAALAAPAARLAAFVEYAWIAEVQGAPEPGSAMSASGPVPGLWSEPSAPAVLTTIPDAPPPAPALVAASGAPAAGGVRDLRLDFVSAQDLTPGAPSPWRIRIERALPDQGLTLLSEAPAVGGREFSVVAAPGEVTPGGARYRVRLIDPVGRESPAVEHIV</sequence>
<keyword evidence="3" id="KW-1185">Reference proteome</keyword>
<evidence type="ECO:0000313" key="3">
    <source>
        <dbReference type="Proteomes" id="UP000184066"/>
    </source>
</evidence>
<evidence type="ECO:0000256" key="1">
    <source>
        <dbReference type="SAM" id="MobiDB-lite"/>
    </source>
</evidence>